<dbReference type="SUPFAM" id="SSF63825">
    <property type="entry name" value="YWTD domain"/>
    <property type="match status" value="1"/>
</dbReference>
<name>A0A1I5W365_9FIRM</name>
<dbReference type="AlphaFoldDB" id="A0A1I5W365"/>
<reference evidence="2" key="1">
    <citation type="submission" date="2016-10" db="EMBL/GenBank/DDBJ databases">
        <authorList>
            <person name="Varghese N."/>
            <person name="Submissions S."/>
        </authorList>
    </citation>
    <scope>NUCLEOTIDE SEQUENCE [LARGE SCALE GENOMIC DNA]</scope>
    <source>
        <strain evidence="2">P18</strain>
    </source>
</reference>
<dbReference type="PROSITE" id="PS51257">
    <property type="entry name" value="PROKAR_LIPOPROTEIN"/>
    <property type="match status" value="1"/>
</dbReference>
<dbReference type="EMBL" id="FOXO01000020">
    <property type="protein sequence ID" value="SFQ14165.1"/>
    <property type="molecule type" value="Genomic_DNA"/>
</dbReference>
<proteinExistence type="predicted"/>
<accession>A0A1I5W365</accession>
<evidence type="ECO:0008006" key="3">
    <source>
        <dbReference type="Google" id="ProtNLM"/>
    </source>
</evidence>
<organism evidence="1 2">
    <name type="scientific">Butyrivibrio proteoclasticus</name>
    <dbReference type="NCBI Taxonomy" id="43305"/>
    <lineage>
        <taxon>Bacteria</taxon>
        <taxon>Bacillati</taxon>
        <taxon>Bacillota</taxon>
        <taxon>Clostridia</taxon>
        <taxon>Lachnospirales</taxon>
        <taxon>Lachnospiraceae</taxon>
        <taxon>Butyrivibrio</taxon>
    </lineage>
</organism>
<dbReference type="OrthoDB" id="1997106at2"/>
<protein>
    <recommendedName>
        <fullName evidence="3">DUF5050 domain-containing protein</fullName>
    </recommendedName>
</protein>
<keyword evidence="2" id="KW-1185">Reference proteome</keyword>
<sequence length="380" mass="42688">MKKTFLHKSLSVFIVASLLSGCNIQDFGNTSIPDSSADSAVVYSTTLTPAAPFNGASYIEESSLTSVGQELADAEDDVDIEDAIAGIEIVQNYDTELSVPTFITKQGDNWFIVDCYHNRVIYSQDLNAPLDEWYIMSSDATQPHTIASDGTVYMIDDTENNRVLVYEIVNDKFVHTQTFYDIGNRPHYTVYNEITDTFYVWSSTTGELYCFRHTSDSSRMYLTDIRKIDELDGIYVRSFSIIDGYIYFVSGVSDTNSAAASNIIMCDLDTLEIKEKYTVPAEIAGMVQITKIQDYYYISVSTDTTGSQDFATIIKTASLSDLSQGKYEDIYSEYFIGGGTPYYISNVDDTYFLTEHRLKGHSIWSFKVTDNNITDVTSIF</sequence>
<dbReference type="RefSeq" id="WP_074889521.1">
    <property type="nucleotide sequence ID" value="NZ_FOXO01000020.1"/>
</dbReference>
<evidence type="ECO:0000313" key="1">
    <source>
        <dbReference type="EMBL" id="SFQ14165.1"/>
    </source>
</evidence>
<gene>
    <name evidence="1" type="ORF">SAMN04487928_12052</name>
</gene>
<dbReference type="Proteomes" id="UP000182624">
    <property type="component" value="Unassembled WGS sequence"/>
</dbReference>
<evidence type="ECO:0000313" key="2">
    <source>
        <dbReference type="Proteomes" id="UP000182624"/>
    </source>
</evidence>